<dbReference type="Proteomes" id="UP001296873">
    <property type="component" value="Unassembled WGS sequence"/>
</dbReference>
<dbReference type="PIRSF" id="PIRSF019422">
    <property type="entry name" value="MltA"/>
    <property type="match status" value="1"/>
</dbReference>
<evidence type="ECO:0000256" key="2">
    <source>
        <dbReference type="ARBA" id="ARBA00012587"/>
    </source>
</evidence>
<evidence type="ECO:0000256" key="3">
    <source>
        <dbReference type="ARBA" id="ARBA00023239"/>
    </source>
</evidence>
<feature type="chain" id="PRO_5046463356" description="peptidoglycan lytic exotransglycosylase" evidence="6">
    <location>
        <begin position="25"/>
        <end position="407"/>
    </location>
</feature>
<evidence type="ECO:0000313" key="8">
    <source>
        <dbReference type="EMBL" id="MBK1667409.1"/>
    </source>
</evidence>
<dbReference type="Pfam" id="PF03562">
    <property type="entry name" value="MltA"/>
    <property type="match status" value="1"/>
</dbReference>
<comment type="caution">
    <text evidence="8">The sequence shown here is derived from an EMBL/GenBank/DDBJ whole genome shotgun (WGS) entry which is preliminary data.</text>
</comment>
<dbReference type="RefSeq" id="WP_200339492.1">
    <property type="nucleotide sequence ID" value="NZ_NRRL01000007.1"/>
</dbReference>
<dbReference type="InterPro" id="IPR010611">
    <property type="entry name" value="3D_dom"/>
</dbReference>
<dbReference type="SMART" id="SM00925">
    <property type="entry name" value="MltA"/>
    <property type="match status" value="1"/>
</dbReference>
<name>A0ABS1DB16_9PROT</name>
<gene>
    <name evidence="8" type="ORF">CKO28_05115</name>
</gene>
<dbReference type="PANTHER" id="PTHR30124:SF0">
    <property type="entry name" value="MEMBRANE-BOUND LYTIC MUREIN TRANSGLYCOSYLASE A"/>
    <property type="match status" value="1"/>
</dbReference>
<protein>
    <recommendedName>
        <fullName evidence="2">peptidoglycan lytic exotransglycosylase</fullName>
        <ecNumber evidence="2">4.2.2.n1</ecNumber>
    </recommendedName>
    <alternativeName>
        <fullName evidence="5">Murein hydrolase A</fullName>
    </alternativeName>
</protein>
<dbReference type="EC" id="4.2.2.n1" evidence="2"/>
<sequence length="407" mass="44183">MRLQAIPGAATRWVALVFCALTLAACGDAPKPQPAADAEREPRLLLARVAFADLPGWQDDTLADALPALKRSCARLMQRADDAPVGPDGRAGTVADWQAPCAALAELSADDGAAVRAALERHFVPFAAESPDGPKGLFTGYYEASLDGARERRGPYQHPIYARPDDLVTADVAKFRADLKPTRIVGRVQDQRLVPYYTRAEIWDGALRDRNDLPLFYADDPVDVFFLHVQGSGVVELPDGTRQRVGYAANNGHEFFAIGRALIRSGEMDGQDMSMQGIRDWLRAHPDKADALMRQNPRFIFFRKIDGPGPIGAQGVALTAGRSLAVDPAYMPLGAPVFLDTTHPVTKQPLQRLMVAQDTGSAIQGPVRGDFFWGSGEPALAKAGRMKQQGRYYLLLPESVAARRAGS</sequence>
<dbReference type="Pfam" id="PF06725">
    <property type="entry name" value="3D"/>
    <property type="match status" value="1"/>
</dbReference>
<dbReference type="PROSITE" id="PS51257">
    <property type="entry name" value="PROKAR_LIPOPROTEIN"/>
    <property type="match status" value="1"/>
</dbReference>
<feature type="domain" description="Lytic transglycosylase MltA" evidence="7">
    <location>
        <begin position="145"/>
        <end position="303"/>
    </location>
</feature>
<feature type="signal peptide" evidence="6">
    <location>
        <begin position="1"/>
        <end position="24"/>
    </location>
</feature>
<comment type="catalytic activity">
    <reaction evidence="1">
        <text>Exolytic cleavage of the (1-&gt;4)-beta-glycosidic linkage between N-acetylmuramic acid (MurNAc) and N-acetylglucosamine (GlcNAc) residues in peptidoglycan, from either the reducing or the non-reducing ends of the peptidoglycan chains, with concomitant formation of a 1,6-anhydrobond in the MurNAc residue.</text>
        <dbReference type="EC" id="4.2.2.n1"/>
    </reaction>
</comment>
<organism evidence="8 9">
    <name type="scientific">Rhodovibrio sodomensis</name>
    <dbReference type="NCBI Taxonomy" id="1088"/>
    <lineage>
        <taxon>Bacteria</taxon>
        <taxon>Pseudomonadati</taxon>
        <taxon>Pseudomonadota</taxon>
        <taxon>Alphaproteobacteria</taxon>
        <taxon>Rhodospirillales</taxon>
        <taxon>Rhodovibrionaceae</taxon>
        <taxon>Rhodovibrio</taxon>
    </lineage>
</organism>
<accession>A0ABS1DB16</accession>
<evidence type="ECO:0000313" key="9">
    <source>
        <dbReference type="Proteomes" id="UP001296873"/>
    </source>
</evidence>
<keyword evidence="3" id="KW-0456">Lyase</keyword>
<dbReference type="CDD" id="cd14668">
    <property type="entry name" value="mlta_B"/>
    <property type="match status" value="1"/>
</dbReference>
<keyword evidence="4" id="KW-0961">Cell wall biogenesis/degradation</keyword>
<dbReference type="InterPro" id="IPR026044">
    <property type="entry name" value="MltA"/>
</dbReference>
<keyword evidence="9" id="KW-1185">Reference proteome</keyword>
<dbReference type="CDD" id="cd14485">
    <property type="entry name" value="mltA_like_LT_A"/>
    <property type="match status" value="1"/>
</dbReference>
<evidence type="ECO:0000256" key="6">
    <source>
        <dbReference type="SAM" id="SignalP"/>
    </source>
</evidence>
<evidence type="ECO:0000256" key="1">
    <source>
        <dbReference type="ARBA" id="ARBA00001420"/>
    </source>
</evidence>
<evidence type="ECO:0000256" key="4">
    <source>
        <dbReference type="ARBA" id="ARBA00023316"/>
    </source>
</evidence>
<reference evidence="8 9" key="1">
    <citation type="journal article" date="2020" name="Microorganisms">
        <title>Osmotic Adaptation and Compatible Solute Biosynthesis of Phototrophic Bacteria as Revealed from Genome Analyses.</title>
        <authorList>
            <person name="Imhoff J.F."/>
            <person name="Rahn T."/>
            <person name="Kunzel S."/>
            <person name="Keller A."/>
            <person name="Neulinger S.C."/>
        </authorList>
    </citation>
    <scope>NUCLEOTIDE SEQUENCE [LARGE SCALE GENOMIC DNA]</scope>
    <source>
        <strain evidence="8 9">DSM 9895</strain>
    </source>
</reference>
<dbReference type="Gene3D" id="2.40.240.50">
    <property type="entry name" value="Barwin-like endoglucanases"/>
    <property type="match status" value="1"/>
</dbReference>
<dbReference type="InterPro" id="IPR005300">
    <property type="entry name" value="MltA_B"/>
</dbReference>
<dbReference type="PANTHER" id="PTHR30124">
    <property type="entry name" value="MEMBRANE-BOUND LYTIC MUREIN TRANSGLYCOSYLASE A"/>
    <property type="match status" value="1"/>
</dbReference>
<proteinExistence type="predicted"/>
<dbReference type="SUPFAM" id="SSF50685">
    <property type="entry name" value="Barwin-like endoglucanases"/>
    <property type="match status" value="1"/>
</dbReference>
<dbReference type="EMBL" id="NRRL01000007">
    <property type="protein sequence ID" value="MBK1667409.1"/>
    <property type="molecule type" value="Genomic_DNA"/>
</dbReference>
<evidence type="ECO:0000259" key="7">
    <source>
        <dbReference type="SMART" id="SM00925"/>
    </source>
</evidence>
<dbReference type="InterPro" id="IPR036908">
    <property type="entry name" value="RlpA-like_sf"/>
</dbReference>
<keyword evidence="6" id="KW-0732">Signal</keyword>
<dbReference type="Gene3D" id="2.40.40.10">
    <property type="entry name" value="RlpA-like domain"/>
    <property type="match status" value="1"/>
</dbReference>
<evidence type="ECO:0000256" key="5">
    <source>
        <dbReference type="ARBA" id="ARBA00030918"/>
    </source>
</evidence>